<dbReference type="AlphaFoldDB" id="A0AAE0YEF5"/>
<comment type="caution">
    <text evidence="1">The sequence shown here is derived from an EMBL/GenBank/DDBJ whole genome shotgun (WGS) entry which is preliminary data.</text>
</comment>
<name>A0AAE0YEF5_9GAST</name>
<gene>
    <name evidence="1" type="ORF">RRG08_025639</name>
</gene>
<organism evidence="1 2">
    <name type="scientific">Elysia crispata</name>
    <name type="common">lettuce slug</name>
    <dbReference type="NCBI Taxonomy" id="231223"/>
    <lineage>
        <taxon>Eukaryota</taxon>
        <taxon>Metazoa</taxon>
        <taxon>Spiralia</taxon>
        <taxon>Lophotrochozoa</taxon>
        <taxon>Mollusca</taxon>
        <taxon>Gastropoda</taxon>
        <taxon>Heterobranchia</taxon>
        <taxon>Euthyneura</taxon>
        <taxon>Panpulmonata</taxon>
        <taxon>Sacoglossa</taxon>
        <taxon>Placobranchoidea</taxon>
        <taxon>Plakobranchidae</taxon>
        <taxon>Elysia</taxon>
    </lineage>
</organism>
<protein>
    <submittedName>
        <fullName evidence="1">Uncharacterized protein</fullName>
    </submittedName>
</protein>
<reference evidence="1" key="1">
    <citation type="journal article" date="2023" name="G3 (Bethesda)">
        <title>A reference genome for the long-term kleptoplast-retaining sea slug Elysia crispata morphotype clarki.</title>
        <authorList>
            <person name="Eastman K.E."/>
            <person name="Pendleton A.L."/>
            <person name="Shaikh M.A."/>
            <person name="Suttiyut T."/>
            <person name="Ogas R."/>
            <person name="Tomko P."/>
            <person name="Gavelis G."/>
            <person name="Widhalm J.R."/>
            <person name="Wisecaver J.H."/>
        </authorList>
    </citation>
    <scope>NUCLEOTIDE SEQUENCE</scope>
    <source>
        <strain evidence="1">ECLA1</strain>
    </source>
</reference>
<evidence type="ECO:0000313" key="2">
    <source>
        <dbReference type="Proteomes" id="UP001283361"/>
    </source>
</evidence>
<evidence type="ECO:0000313" key="1">
    <source>
        <dbReference type="EMBL" id="KAK3742693.1"/>
    </source>
</evidence>
<proteinExistence type="predicted"/>
<dbReference type="EMBL" id="JAWDGP010006345">
    <property type="protein sequence ID" value="KAK3742693.1"/>
    <property type="molecule type" value="Genomic_DNA"/>
</dbReference>
<dbReference type="Proteomes" id="UP001283361">
    <property type="component" value="Unassembled WGS sequence"/>
</dbReference>
<keyword evidence="2" id="KW-1185">Reference proteome</keyword>
<sequence length="118" mass="13274">MLRSPIATRVTLDQEHLLYTINNIVFVHQTQQSALTCRLMIHSTAYGYHYTDPMRLSLIGIGIQSTIGDFIIPIPPKAAMGSVIQFAMNECHFANQEQQLMLFIVNLHNSPRTTISSS</sequence>
<accession>A0AAE0YEF5</accession>